<feature type="domain" description="RING-type" evidence="2">
    <location>
        <begin position="19"/>
        <end position="69"/>
    </location>
</feature>
<protein>
    <recommendedName>
        <fullName evidence="2">RING-type domain-containing protein</fullName>
    </recommendedName>
</protein>
<dbReference type="SUPFAM" id="SSF57850">
    <property type="entry name" value="RING/U-box"/>
    <property type="match status" value="1"/>
</dbReference>
<evidence type="ECO:0000256" key="1">
    <source>
        <dbReference type="PROSITE-ProRule" id="PRU00175"/>
    </source>
</evidence>
<dbReference type="EMBL" id="MK250087">
    <property type="protein sequence ID" value="QDY52068.1"/>
    <property type="molecule type" value="Genomic_DNA"/>
</dbReference>
<organism evidence="3">
    <name type="scientific">Mimiviridae sp. ChoanoV1</name>
    <dbReference type="NCBI Taxonomy" id="2596887"/>
    <lineage>
        <taxon>Viruses</taxon>
        <taxon>Varidnaviria</taxon>
        <taxon>Bamfordvirae</taxon>
        <taxon>Nucleocytoviricota</taxon>
        <taxon>Megaviricetes</taxon>
        <taxon>Imitervirales</taxon>
        <taxon>Schizomimiviridae</taxon>
    </lineage>
</organism>
<dbReference type="SMART" id="SM00184">
    <property type="entry name" value="RING"/>
    <property type="match status" value="1"/>
</dbReference>
<gene>
    <name evidence="3" type="ORF">3_47</name>
</gene>
<reference evidence="3" key="1">
    <citation type="submission" date="2018-11" db="EMBL/GenBank/DDBJ databases">
        <title>A distinct lineage of giant viruses engineers rhodopsin photosystems in predatory marine eukaryotes.</title>
        <authorList>
            <person name="Needham D.M."/>
            <person name="Yoshizawa S."/>
            <person name="Hosaka T."/>
            <person name="Poirier C."/>
            <person name="Choi C.-J."/>
            <person name="Hehenberger E."/>
            <person name="Irwin N.A.T."/>
            <person name="Wilken S."/>
            <person name="Yung C.-M."/>
            <person name="Bachy C."/>
            <person name="Kurihara R."/>
            <person name="Nakajima Y."/>
            <person name="Kojima K."/>
            <person name="Kimura-Someya T."/>
            <person name="Leonard G."/>
            <person name="Malmstrom R.R."/>
            <person name="Mende D."/>
            <person name="Olson D.K."/>
            <person name="Sudo Y."/>
            <person name="Sudek S."/>
            <person name="Richards T.A."/>
            <person name="DeLong E.F."/>
            <person name="Keeling P.J."/>
            <person name="Santoro A.E."/>
            <person name="Shirouzu M."/>
            <person name="Iwasaki W."/>
            <person name="Worden A.Z."/>
        </authorList>
    </citation>
    <scope>NUCLEOTIDE SEQUENCE</scope>
</reference>
<keyword evidence="1" id="KW-0863">Zinc-finger</keyword>
<keyword evidence="1" id="KW-0479">Metal-binding</keyword>
<dbReference type="InterPro" id="IPR013083">
    <property type="entry name" value="Znf_RING/FYVE/PHD"/>
</dbReference>
<evidence type="ECO:0000313" key="3">
    <source>
        <dbReference type="EMBL" id="QDY52068.1"/>
    </source>
</evidence>
<name>A0A5B8IF97_9VIRU</name>
<evidence type="ECO:0000259" key="2">
    <source>
        <dbReference type="PROSITE" id="PS50089"/>
    </source>
</evidence>
<dbReference type="Pfam" id="PF13639">
    <property type="entry name" value="zf-RING_2"/>
    <property type="match status" value="1"/>
</dbReference>
<dbReference type="PROSITE" id="PS50089">
    <property type="entry name" value="ZF_RING_2"/>
    <property type="match status" value="1"/>
</dbReference>
<proteinExistence type="predicted"/>
<keyword evidence="1" id="KW-0862">Zinc</keyword>
<dbReference type="Gene3D" id="3.30.40.10">
    <property type="entry name" value="Zinc/RING finger domain, C3HC4 (zinc finger)"/>
    <property type="match status" value="1"/>
</dbReference>
<sequence length="143" mass="16635">MIIHSDLNKDNNFDDSKLCLICYENYNEDESIKDGNRCVELSCGHKFHYNCIFMTYKSLKGEKKCPYCRKNGGYLPLIPGQVPIKYIHKEYNDMKNGKEFKIDLIPGKCKYILKTGKNAGCQCKFNIKTEQGYCNMHIKKIIN</sequence>
<dbReference type="GO" id="GO:0008270">
    <property type="term" value="F:zinc ion binding"/>
    <property type="evidence" value="ECO:0007669"/>
    <property type="project" value="UniProtKB-KW"/>
</dbReference>
<dbReference type="InterPro" id="IPR001841">
    <property type="entry name" value="Znf_RING"/>
</dbReference>
<accession>A0A5B8IF97</accession>